<organism evidence="1 2">
    <name type="scientific">Artomyces pyxidatus</name>
    <dbReference type="NCBI Taxonomy" id="48021"/>
    <lineage>
        <taxon>Eukaryota</taxon>
        <taxon>Fungi</taxon>
        <taxon>Dikarya</taxon>
        <taxon>Basidiomycota</taxon>
        <taxon>Agaricomycotina</taxon>
        <taxon>Agaricomycetes</taxon>
        <taxon>Russulales</taxon>
        <taxon>Auriscalpiaceae</taxon>
        <taxon>Artomyces</taxon>
    </lineage>
</organism>
<comment type="caution">
    <text evidence="1">The sequence shown here is derived from an EMBL/GenBank/DDBJ whole genome shotgun (WGS) entry which is preliminary data.</text>
</comment>
<dbReference type="EMBL" id="MU277253">
    <property type="protein sequence ID" value="KAI0057069.1"/>
    <property type="molecule type" value="Genomic_DNA"/>
</dbReference>
<dbReference type="Proteomes" id="UP000814140">
    <property type="component" value="Unassembled WGS sequence"/>
</dbReference>
<proteinExistence type="predicted"/>
<evidence type="ECO:0000313" key="1">
    <source>
        <dbReference type="EMBL" id="KAI0057069.1"/>
    </source>
</evidence>
<gene>
    <name evidence="1" type="ORF">BV25DRAFT_1468714</name>
</gene>
<reference evidence="1" key="2">
    <citation type="journal article" date="2022" name="New Phytol.">
        <title>Evolutionary transition to the ectomycorrhizal habit in the genomes of a hyperdiverse lineage of mushroom-forming fungi.</title>
        <authorList>
            <person name="Looney B."/>
            <person name="Miyauchi S."/>
            <person name="Morin E."/>
            <person name="Drula E."/>
            <person name="Courty P.E."/>
            <person name="Kohler A."/>
            <person name="Kuo A."/>
            <person name="LaButti K."/>
            <person name="Pangilinan J."/>
            <person name="Lipzen A."/>
            <person name="Riley R."/>
            <person name="Andreopoulos W."/>
            <person name="He G."/>
            <person name="Johnson J."/>
            <person name="Nolan M."/>
            <person name="Tritt A."/>
            <person name="Barry K.W."/>
            <person name="Grigoriev I.V."/>
            <person name="Nagy L.G."/>
            <person name="Hibbett D."/>
            <person name="Henrissat B."/>
            <person name="Matheny P.B."/>
            <person name="Labbe J."/>
            <person name="Martin F.M."/>
        </authorList>
    </citation>
    <scope>NUCLEOTIDE SEQUENCE</scope>
    <source>
        <strain evidence="1">HHB10654</strain>
    </source>
</reference>
<name>A0ACB8SKH2_9AGAM</name>
<evidence type="ECO:0000313" key="2">
    <source>
        <dbReference type="Proteomes" id="UP000814140"/>
    </source>
</evidence>
<accession>A0ACB8SKH2</accession>
<protein>
    <submittedName>
        <fullName evidence="1">Uncharacterized protein</fullName>
    </submittedName>
</protein>
<reference evidence="1" key="1">
    <citation type="submission" date="2021-03" db="EMBL/GenBank/DDBJ databases">
        <authorList>
            <consortium name="DOE Joint Genome Institute"/>
            <person name="Ahrendt S."/>
            <person name="Looney B.P."/>
            <person name="Miyauchi S."/>
            <person name="Morin E."/>
            <person name="Drula E."/>
            <person name="Courty P.E."/>
            <person name="Chicoki N."/>
            <person name="Fauchery L."/>
            <person name="Kohler A."/>
            <person name="Kuo A."/>
            <person name="Labutti K."/>
            <person name="Pangilinan J."/>
            <person name="Lipzen A."/>
            <person name="Riley R."/>
            <person name="Andreopoulos W."/>
            <person name="He G."/>
            <person name="Johnson J."/>
            <person name="Barry K.W."/>
            <person name="Grigoriev I.V."/>
            <person name="Nagy L."/>
            <person name="Hibbett D."/>
            <person name="Henrissat B."/>
            <person name="Matheny P.B."/>
            <person name="Labbe J."/>
            <person name="Martin F."/>
        </authorList>
    </citation>
    <scope>NUCLEOTIDE SEQUENCE</scope>
    <source>
        <strain evidence="1">HHB10654</strain>
    </source>
</reference>
<keyword evidence="2" id="KW-1185">Reference proteome</keyword>
<sequence length="84" mass="9675">MELLELPVGFKELPWYSRVVSVTDLREEHAVLPVAGSILVLLLPGWLIVFEFIFSSLVLLRLFGGRFRWHWVKRVQVYVCGCSG</sequence>